<dbReference type="PANTHER" id="PTHR17985">
    <property type="entry name" value="SER/THR-RICH PROTEIN T10 IN DGCR REGION"/>
    <property type="match status" value="1"/>
</dbReference>
<dbReference type="EMBL" id="CP053069">
    <property type="protein sequence ID" value="QJR09130.1"/>
    <property type="molecule type" value="Genomic_DNA"/>
</dbReference>
<organism evidence="1 2">
    <name type="scientific">Usitatibacter rugosus</name>
    <dbReference type="NCBI Taxonomy" id="2732067"/>
    <lineage>
        <taxon>Bacteria</taxon>
        <taxon>Pseudomonadati</taxon>
        <taxon>Pseudomonadota</taxon>
        <taxon>Betaproteobacteria</taxon>
        <taxon>Nitrosomonadales</taxon>
        <taxon>Usitatibacteraceae</taxon>
        <taxon>Usitatibacter</taxon>
    </lineage>
</organism>
<evidence type="ECO:0000313" key="2">
    <source>
        <dbReference type="Proteomes" id="UP000501534"/>
    </source>
</evidence>
<dbReference type="InterPro" id="IPR008551">
    <property type="entry name" value="TANGO2"/>
</dbReference>
<dbReference type="Pfam" id="PF05742">
    <property type="entry name" value="TANGO2"/>
    <property type="match status" value="1"/>
</dbReference>
<dbReference type="KEGG" id="uru:DSM104443_00166"/>
<gene>
    <name evidence="1" type="ORF">DSM104443_00166</name>
</gene>
<proteinExistence type="predicted"/>
<evidence type="ECO:0008006" key="3">
    <source>
        <dbReference type="Google" id="ProtNLM"/>
    </source>
</evidence>
<dbReference type="PANTHER" id="PTHR17985:SF8">
    <property type="entry name" value="TRANSPORT AND GOLGI ORGANIZATION PROTEIN 2 HOMOLOG"/>
    <property type="match status" value="1"/>
</dbReference>
<keyword evidence="2" id="KW-1185">Reference proteome</keyword>
<name>A0A6M4GP87_9PROT</name>
<accession>A0A6M4GP87</accession>
<evidence type="ECO:0000313" key="1">
    <source>
        <dbReference type="EMBL" id="QJR09130.1"/>
    </source>
</evidence>
<protein>
    <recommendedName>
        <fullName evidence="3">NRDE family protein</fullName>
    </recommendedName>
</protein>
<dbReference type="RefSeq" id="WP_171088828.1">
    <property type="nucleotide sequence ID" value="NZ_CP053069.1"/>
</dbReference>
<dbReference type="AlphaFoldDB" id="A0A6M4GP87"/>
<sequence length="253" mass="27536">MCLIALAWQSHPEFSLVVAANRDEWRERPTEASGWWKDHPEILAGRDLRAGGTWMGITKGGRFAAVTNFRDPSDKRTTALSRGNLVADFLLADSSPHDYLASLVPRAPQFNGFNLIVGDGKSLAYFGSRESTARDIEPGVHGLSNHLLDEPWPKVTRARLAMEAARGDPKPAPRLFALLSDRNVASDGELPDTGVGIAWERRLAPALITGEEYGTRSSTVLTVSRAGLVTWEERTLDAAGGDSAVRNASFRVS</sequence>
<dbReference type="Proteomes" id="UP000501534">
    <property type="component" value="Chromosome"/>
</dbReference>
<reference evidence="1 2" key="1">
    <citation type="submission" date="2020-04" db="EMBL/GenBank/DDBJ databases">
        <title>Usitatibacter rugosus gen. nov., sp. nov. and Usitatibacter palustris sp. nov., novel members of Usitatibacteraceae fam. nov. within the order Nitrosomonadales isolated from soil.</title>
        <authorList>
            <person name="Huber K.J."/>
            <person name="Neumann-Schaal M."/>
            <person name="Geppert A."/>
            <person name="Luckner M."/>
            <person name="Wanner G."/>
            <person name="Overmann J."/>
        </authorList>
    </citation>
    <scope>NUCLEOTIDE SEQUENCE [LARGE SCALE GENOMIC DNA]</scope>
    <source>
        <strain evidence="1 2">0125_3</strain>
    </source>
</reference>